<name>A0A9N9KIJ1_9GLOM</name>
<sequence>MVPHTNKKIIELDLTRRYNTIEALRLIIDGWKDPRFSINTNALSDLIKDPLLYK</sequence>
<dbReference type="EMBL" id="CAJVQA010082647">
    <property type="protein sequence ID" value="CAG8837887.1"/>
    <property type="molecule type" value="Genomic_DNA"/>
</dbReference>
<feature type="non-terminal residue" evidence="1">
    <location>
        <position position="54"/>
    </location>
</feature>
<dbReference type="AlphaFoldDB" id="A0A9N9KIJ1"/>
<dbReference type="Proteomes" id="UP000789759">
    <property type="component" value="Unassembled WGS sequence"/>
</dbReference>
<comment type="caution">
    <text evidence="1">The sequence shown here is derived from an EMBL/GenBank/DDBJ whole genome shotgun (WGS) entry which is preliminary data.</text>
</comment>
<organism evidence="1 2">
    <name type="scientific">Cetraspora pellucida</name>
    <dbReference type="NCBI Taxonomy" id="1433469"/>
    <lineage>
        <taxon>Eukaryota</taxon>
        <taxon>Fungi</taxon>
        <taxon>Fungi incertae sedis</taxon>
        <taxon>Mucoromycota</taxon>
        <taxon>Glomeromycotina</taxon>
        <taxon>Glomeromycetes</taxon>
        <taxon>Diversisporales</taxon>
        <taxon>Gigasporaceae</taxon>
        <taxon>Cetraspora</taxon>
    </lineage>
</organism>
<protein>
    <submittedName>
        <fullName evidence="1">910_t:CDS:1</fullName>
    </submittedName>
</protein>
<evidence type="ECO:0000313" key="1">
    <source>
        <dbReference type="EMBL" id="CAG8837887.1"/>
    </source>
</evidence>
<proteinExistence type="predicted"/>
<gene>
    <name evidence="1" type="ORF">CPELLU_LOCUS21633</name>
</gene>
<dbReference type="OrthoDB" id="2435361at2759"/>
<reference evidence="1" key="1">
    <citation type="submission" date="2021-06" db="EMBL/GenBank/DDBJ databases">
        <authorList>
            <person name="Kallberg Y."/>
            <person name="Tangrot J."/>
            <person name="Rosling A."/>
        </authorList>
    </citation>
    <scope>NUCLEOTIDE SEQUENCE</scope>
    <source>
        <strain evidence="1">FL966</strain>
    </source>
</reference>
<accession>A0A9N9KIJ1</accession>
<feature type="non-terminal residue" evidence="1">
    <location>
        <position position="1"/>
    </location>
</feature>
<evidence type="ECO:0000313" key="2">
    <source>
        <dbReference type="Proteomes" id="UP000789759"/>
    </source>
</evidence>
<keyword evidence="2" id="KW-1185">Reference proteome</keyword>